<dbReference type="GeneID" id="96623062"/>
<evidence type="ECO:0000256" key="2">
    <source>
        <dbReference type="SAM" id="Phobius"/>
    </source>
</evidence>
<evidence type="ECO:0000313" key="3">
    <source>
        <dbReference type="EMBL" id="QNV38145.1"/>
    </source>
</evidence>
<feature type="region of interest" description="Disordered" evidence="1">
    <location>
        <begin position="1"/>
        <end position="40"/>
    </location>
</feature>
<organism evidence="3 4">
    <name type="scientific">Rothia terrae</name>
    <dbReference type="NCBI Taxonomy" id="396015"/>
    <lineage>
        <taxon>Bacteria</taxon>
        <taxon>Bacillati</taxon>
        <taxon>Actinomycetota</taxon>
        <taxon>Actinomycetes</taxon>
        <taxon>Micrococcales</taxon>
        <taxon>Micrococcaceae</taxon>
        <taxon>Rothia</taxon>
    </lineage>
</organism>
<reference evidence="3 4" key="1">
    <citation type="submission" date="2020-09" db="EMBL/GenBank/DDBJ databases">
        <title>Investigation of environmental microbes.</title>
        <authorList>
            <person name="Ou Y."/>
            <person name="Kang Q."/>
        </authorList>
    </citation>
    <scope>NUCLEOTIDE SEQUENCE [LARGE SCALE GENOMIC DNA]</scope>
    <source>
        <strain evidence="3 4">KJZ-14</strain>
    </source>
</reference>
<dbReference type="RefSeq" id="WP_190724892.1">
    <property type="nucleotide sequence ID" value="NZ_CP061539.1"/>
</dbReference>
<feature type="transmembrane region" description="Helical" evidence="2">
    <location>
        <begin position="122"/>
        <end position="143"/>
    </location>
</feature>
<evidence type="ECO:0000256" key="1">
    <source>
        <dbReference type="SAM" id="MobiDB-lite"/>
    </source>
</evidence>
<dbReference type="AlphaFoldDB" id="A0A7H2BEP9"/>
<dbReference type="KEGG" id="rter:IDM49_02335"/>
<keyword evidence="2" id="KW-0812">Transmembrane</keyword>
<name>A0A7H2BEP9_9MICC</name>
<accession>A0A7H2BEP9</accession>
<gene>
    <name evidence="3" type="ORF">IDM49_02335</name>
</gene>
<dbReference type="EMBL" id="CP061539">
    <property type="protein sequence ID" value="QNV38145.1"/>
    <property type="molecule type" value="Genomic_DNA"/>
</dbReference>
<feature type="compositionally biased region" description="Basic and acidic residues" evidence="1">
    <location>
        <begin position="1"/>
        <end position="20"/>
    </location>
</feature>
<feature type="transmembrane region" description="Helical" evidence="2">
    <location>
        <begin position="149"/>
        <end position="170"/>
    </location>
</feature>
<keyword evidence="2" id="KW-1133">Transmembrane helix</keyword>
<proteinExistence type="predicted"/>
<feature type="transmembrane region" description="Helical" evidence="2">
    <location>
        <begin position="50"/>
        <end position="68"/>
    </location>
</feature>
<protein>
    <submittedName>
        <fullName evidence="3">Uncharacterized protein</fullName>
    </submittedName>
</protein>
<keyword evidence="2" id="KW-0472">Membrane</keyword>
<feature type="transmembrane region" description="Helical" evidence="2">
    <location>
        <begin position="80"/>
        <end position="97"/>
    </location>
</feature>
<keyword evidence="4" id="KW-1185">Reference proteome</keyword>
<sequence length="184" mass="20343">MSHASHEPESLQEPFERDGPLDLNPWEANDPKGTYARPDAEPAPAHIRRLRLLVAAVVVLSAVARAFLTTPGDLHTDSLFASLFPLIPLLMSTAPIVKNTTQIQVAAGDLGKRGWQKMYNKFRIFYILFALGVTLMMLVFWLLSGTGQPIGKVLFSVFSLGSMILMFIGVRALQKSAQKYSDEL</sequence>
<evidence type="ECO:0000313" key="4">
    <source>
        <dbReference type="Proteomes" id="UP000516404"/>
    </source>
</evidence>
<dbReference type="Proteomes" id="UP000516404">
    <property type="component" value="Chromosome"/>
</dbReference>